<feature type="compositionally biased region" description="Polar residues" evidence="2">
    <location>
        <begin position="60"/>
        <end position="71"/>
    </location>
</feature>
<feature type="domain" description="Aminotransferase class V" evidence="3">
    <location>
        <begin position="3"/>
        <end position="46"/>
    </location>
</feature>
<keyword evidence="1" id="KW-0663">Pyridoxal phosphate</keyword>
<organism evidence="4 5">
    <name type="scientific">Aspergillus avenaceus</name>
    <dbReference type="NCBI Taxonomy" id="36643"/>
    <lineage>
        <taxon>Eukaryota</taxon>
        <taxon>Fungi</taxon>
        <taxon>Dikarya</taxon>
        <taxon>Ascomycota</taxon>
        <taxon>Pezizomycotina</taxon>
        <taxon>Eurotiomycetes</taxon>
        <taxon>Eurotiomycetidae</taxon>
        <taxon>Eurotiales</taxon>
        <taxon>Aspergillaceae</taxon>
        <taxon>Aspergillus</taxon>
        <taxon>Aspergillus subgen. Circumdati</taxon>
    </lineage>
</organism>
<evidence type="ECO:0000259" key="3">
    <source>
        <dbReference type="Pfam" id="PF00266"/>
    </source>
</evidence>
<feature type="region of interest" description="Disordered" evidence="2">
    <location>
        <begin position="52"/>
        <end position="80"/>
    </location>
</feature>
<dbReference type="InterPro" id="IPR015424">
    <property type="entry name" value="PyrdxlP-dep_Trfase"/>
</dbReference>
<evidence type="ECO:0000313" key="5">
    <source>
        <dbReference type="Proteomes" id="UP000325780"/>
    </source>
</evidence>
<accession>A0A5N6TKN9</accession>
<proteinExistence type="predicted"/>
<dbReference type="OrthoDB" id="5978656at2759"/>
<name>A0A5N6TKN9_ASPAV</name>
<protein>
    <recommendedName>
        <fullName evidence="3">Aminotransferase class V domain-containing protein</fullName>
    </recommendedName>
</protein>
<dbReference type="AlphaFoldDB" id="A0A5N6TKN9"/>
<reference evidence="4 5" key="1">
    <citation type="submission" date="2019-04" db="EMBL/GenBank/DDBJ databases">
        <title>Friends and foes A comparative genomics study of 23 Aspergillus species from section Flavi.</title>
        <authorList>
            <consortium name="DOE Joint Genome Institute"/>
            <person name="Kjaerbolling I."/>
            <person name="Vesth T."/>
            <person name="Frisvad J.C."/>
            <person name="Nybo J.L."/>
            <person name="Theobald S."/>
            <person name="Kildgaard S."/>
            <person name="Isbrandt T."/>
            <person name="Kuo A."/>
            <person name="Sato A."/>
            <person name="Lyhne E.K."/>
            <person name="Kogle M.E."/>
            <person name="Wiebenga A."/>
            <person name="Kun R.S."/>
            <person name="Lubbers R.J."/>
            <person name="Makela M.R."/>
            <person name="Barry K."/>
            <person name="Chovatia M."/>
            <person name="Clum A."/>
            <person name="Daum C."/>
            <person name="Haridas S."/>
            <person name="He G."/>
            <person name="LaButti K."/>
            <person name="Lipzen A."/>
            <person name="Mondo S."/>
            <person name="Riley R."/>
            <person name="Salamov A."/>
            <person name="Simmons B.A."/>
            <person name="Magnuson J.K."/>
            <person name="Henrissat B."/>
            <person name="Mortensen U.H."/>
            <person name="Larsen T.O."/>
            <person name="Devries R.P."/>
            <person name="Grigoriev I.V."/>
            <person name="Machida M."/>
            <person name="Baker S.E."/>
            <person name="Andersen M.R."/>
        </authorList>
    </citation>
    <scope>NUCLEOTIDE SEQUENCE [LARGE SCALE GENOMIC DNA]</scope>
    <source>
        <strain evidence="4 5">IBT 18842</strain>
    </source>
</reference>
<keyword evidence="5" id="KW-1185">Reference proteome</keyword>
<dbReference type="PANTHER" id="PTHR43092">
    <property type="entry name" value="L-CYSTEINE DESULFHYDRASE"/>
    <property type="match status" value="1"/>
</dbReference>
<sequence length="80" mass="9196">MFPLDIKNIDAPYYVGNCHKWMCAPRGIGFVYARKDRRRRLRPLVIARSPYADDAHKHSASSQSDRVSSNCCPWGSRRSV</sequence>
<dbReference type="InterPro" id="IPR015421">
    <property type="entry name" value="PyrdxlP-dep_Trfase_major"/>
</dbReference>
<gene>
    <name evidence="4" type="ORF">BDV25DRAFT_162065</name>
</gene>
<dbReference type="PANTHER" id="PTHR43092:SF2">
    <property type="entry name" value="HERCYNYLCYSTEINE SULFOXIDE LYASE"/>
    <property type="match status" value="1"/>
</dbReference>
<dbReference type="Pfam" id="PF00266">
    <property type="entry name" value="Aminotran_5"/>
    <property type="match status" value="1"/>
</dbReference>
<dbReference type="SUPFAM" id="SSF53383">
    <property type="entry name" value="PLP-dependent transferases"/>
    <property type="match status" value="1"/>
</dbReference>
<dbReference type="EMBL" id="ML742249">
    <property type="protein sequence ID" value="KAE8146661.1"/>
    <property type="molecule type" value="Genomic_DNA"/>
</dbReference>
<dbReference type="Gene3D" id="3.40.640.10">
    <property type="entry name" value="Type I PLP-dependent aspartate aminotransferase-like (Major domain)"/>
    <property type="match status" value="1"/>
</dbReference>
<dbReference type="InterPro" id="IPR000192">
    <property type="entry name" value="Aminotrans_V_dom"/>
</dbReference>
<dbReference type="Proteomes" id="UP000325780">
    <property type="component" value="Unassembled WGS sequence"/>
</dbReference>
<evidence type="ECO:0000256" key="2">
    <source>
        <dbReference type="SAM" id="MobiDB-lite"/>
    </source>
</evidence>
<evidence type="ECO:0000313" key="4">
    <source>
        <dbReference type="EMBL" id="KAE8146661.1"/>
    </source>
</evidence>
<evidence type="ECO:0000256" key="1">
    <source>
        <dbReference type="ARBA" id="ARBA00022898"/>
    </source>
</evidence>